<evidence type="ECO:0000313" key="2">
    <source>
        <dbReference type="EMBL" id="CAG6457896.1"/>
    </source>
</evidence>
<evidence type="ECO:0000256" key="1">
    <source>
        <dbReference type="SAM" id="MobiDB-lite"/>
    </source>
</evidence>
<feature type="compositionally biased region" description="Basic residues" evidence="1">
    <location>
        <begin position="1"/>
        <end position="21"/>
    </location>
</feature>
<dbReference type="EMBL" id="HBUE01033601">
    <property type="protein sequence ID" value="CAG6457896.1"/>
    <property type="molecule type" value="Transcribed_RNA"/>
</dbReference>
<sequence>MQLSKHTQRHSSKKISNKKNAKTSPQSQSNMHKKSKITARKKKAKFCAFCKSFFFFDKLFVFYTRKKEVKLNQNDNNIGNGKRIRLDFKTIFLKENATFLVTTTFSRINSVYV</sequence>
<organism evidence="2">
    <name type="scientific">Culex pipiens</name>
    <name type="common">House mosquito</name>
    <dbReference type="NCBI Taxonomy" id="7175"/>
    <lineage>
        <taxon>Eukaryota</taxon>
        <taxon>Metazoa</taxon>
        <taxon>Ecdysozoa</taxon>
        <taxon>Arthropoda</taxon>
        <taxon>Hexapoda</taxon>
        <taxon>Insecta</taxon>
        <taxon>Pterygota</taxon>
        <taxon>Neoptera</taxon>
        <taxon>Endopterygota</taxon>
        <taxon>Diptera</taxon>
        <taxon>Nematocera</taxon>
        <taxon>Culicoidea</taxon>
        <taxon>Culicidae</taxon>
        <taxon>Culicinae</taxon>
        <taxon>Culicini</taxon>
        <taxon>Culex</taxon>
        <taxon>Culex</taxon>
    </lineage>
</organism>
<name>A0A8D8APP9_CULPI</name>
<proteinExistence type="predicted"/>
<accession>A0A8D8APP9</accession>
<reference evidence="2" key="1">
    <citation type="submission" date="2021-05" db="EMBL/GenBank/DDBJ databases">
        <authorList>
            <person name="Alioto T."/>
            <person name="Alioto T."/>
            <person name="Gomez Garrido J."/>
        </authorList>
    </citation>
    <scope>NUCLEOTIDE SEQUENCE</scope>
</reference>
<protein>
    <submittedName>
        <fullName evidence="2">(northern house mosquito) hypothetical protein</fullName>
    </submittedName>
</protein>
<dbReference type="AlphaFoldDB" id="A0A8D8APP9"/>
<feature type="region of interest" description="Disordered" evidence="1">
    <location>
        <begin position="1"/>
        <end position="37"/>
    </location>
</feature>